<name>A0ACB9N0D4_BAUVA</name>
<dbReference type="EMBL" id="CM039433">
    <property type="protein sequence ID" value="KAI4329336.1"/>
    <property type="molecule type" value="Genomic_DNA"/>
</dbReference>
<evidence type="ECO:0000313" key="1">
    <source>
        <dbReference type="EMBL" id="KAI4329336.1"/>
    </source>
</evidence>
<gene>
    <name evidence="1" type="ORF">L6164_021610</name>
</gene>
<accession>A0ACB9N0D4</accession>
<sequence>MALARFALRNLQSRVCASPSPSVSVGEGRFLGGSWKQNERLRWFADEASNKEKSQGSEVAVTEAKRRPRLFPRRNRRRSWLWRNDDRDFNPALYEFFPSGLGNALMQATQNINRVFERMNLTPWSLSGRVKETDEHYKLRCDMPGVAKEDVKITIDDGVLTIKGEHKEVKEEGDDDSDEYWSSSSYGYYNTTLVLPEDAKTDDIKAELKDGVLTLTIPRTHSSKNAKHVTVN</sequence>
<organism evidence="1 2">
    <name type="scientific">Bauhinia variegata</name>
    <name type="common">Purple orchid tree</name>
    <name type="synonym">Phanera variegata</name>
    <dbReference type="NCBI Taxonomy" id="167791"/>
    <lineage>
        <taxon>Eukaryota</taxon>
        <taxon>Viridiplantae</taxon>
        <taxon>Streptophyta</taxon>
        <taxon>Embryophyta</taxon>
        <taxon>Tracheophyta</taxon>
        <taxon>Spermatophyta</taxon>
        <taxon>Magnoliopsida</taxon>
        <taxon>eudicotyledons</taxon>
        <taxon>Gunneridae</taxon>
        <taxon>Pentapetalae</taxon>
        <taxon>rosids</taxon>
        <taxon>fabids</taxon>
        <taxon>Fabales</taxon>
        <taxon>Fabaceae</taxon>
        <taxon>Cercidoideae</taxon>
        <taxon>Cercideae</taxon>
        <taxon>Bauhiniinae</taxon>
        <taxon>Bauhinia</taxon>
    </lineage>
</organism>
<dbReference type="Proteomes" id="UP000828941">
    <property type="component" value="Chromosome 8"/>
</dbReference>
<evidence type="ECO:0000313" key="2">
    <source>
        <dbReference type="Proteomes" id="UP000828941"/>
    </source>
</evidence>
<reference evidence="1 2" key="1">
    <citation type="journal article" date="2022" name="DNA Res.">
        <title>Chromosomal-level genome assembly of the orchid tree Bauhinia variegata (Leguminosae; Cercidoideae) supports the allotetraploid origin hypothesis of Bauhinia.</title>
        <authorList>
            <person name="Zhong Y."/>
            <person name="Chen Y."/>
            <person name="Zheng D."/>
            <person name="Pang J."/>
            <person name="Liu Y."/>
            <person name="Luo S."/>
            <person name="Meng S."/>
            <person name="Qian L."/>
            <person name="Wei D."/>
            <person name="Dai S."/>
            <person name="Zhou R."/>
        </authorList>
    </citation>
    <scope>NUCLEOTIDE SEQUENCE [LARGE SCALE GENOMIC DNA]</scope>
    <source>
        <strain evidence="1">BV-YZ2020</strain>
    </source>
</reference>
<protein>
    <submittedName>
        <fullName evidence="1">Uncharacterized protein</fullName>
    </submittedName>
</protein>
<proteinExistence type="predicted"/>
<comment type="caution">
    <text evidence="1">The sequence shown here is derived from an EMBL/GenBank/DDBJ whole genome shotgun (WGS) entry which is preliminary data.</text>
</comment>
<keyword evidence="2" id="KW-1185">Reference proteome</keyword>